<evidence type="ECO:0000313" key="7">
    <source>
        <dbReference type="Proteomes" id="UP001501410"/>
    </source>
</evidence>
<dbReference type="Pfam" id="PF02674">
    <property type="entry name" value="Colicin_V"/>
    <property type="match status" value="1"/>
</dbReference>
<sequence>MSIDVIGIILAILFFVKGYSKGLIVALCSVIALLLGMVCAVSFSAKLALYLQDKGWASGAWAPLISYVVLFFAVLWGVRLLAKLIDNLGNTLLLGWANKLAGGLLYLGAAWIIYSSALWMCNRAHLIGAETMTTSRTYRFIEPAAPWFFSRVGRILPFAQHAFDNLHQFFDGVNQKLPEHVGTH</sequence>
<feature type="transmembrane region" description="Helical" evidence="5">
    <location>
        <begin position="102"/>
        <end position="121"/>
    </location>
</feature>
<feature type="transmembrane region" description="Helical" evidence="5">
    <location>
        <begin position="30"/>
        <end position="49"/>
    </location>
</feature>
<evidence type="ECO:0000256" key="2">
    <source>
        <dbReference type="ARBA" id="ARBA00022692"/>
    </source>
</evidence>
<dbReference type="Proteomes" id="UP001501410">
    <property type="component" value="Unassembled WGS sequence"/>
</dbReference>
<proteinExistence type="predicted"/>
<name>A0ABP8ML26_9BACT</name>
<comment type="subcellular location">
    <subcellularLocation>
        <location evidence="1">Membrane</location>
        <topology evidence="1">Multi-pass membrane protein</topology>
    </subcellularLocation>
</comment>
<evidence type="ECO:0000256" key="3">
    <source>
        <dbReference type="ARBA" id="ARBA00022989"/>
    </source>
</evidence>
<evidence type="ECO:0000256" key="1">
    <source>
        <dbReference type="ARBA" id="ARBA00004141"/>
    </source>
</evidence>
<keyword evidence="7" id="KW-1185">Reference proteome</keyword>
<dbReference type="InterPro" id="IPR003825">
    <property type="entry name" value="Colicin-V_CvpA"/>
</dbReference>
<evidence type="ECO:0000313" key="6">
    <source>
        <dbReference type="EMBL" id="GAA4450932.1"/>
    </source>
</evidence>
<reference evidence="7" key="1">
    <citation type="journal article" date="2019" name="Int. J. Syst. Evol. Microbiol.">
        <title>The Global Catalogue of Microorganisms (GCM) 10K type strain sequencing project: providing services to taxonomists for standard genome sequencing and annotation.</title>
        <authorList>
            <consortium name="The Broad Institute Genomics Platform"/>
            <consortium name="The Broad Institute Genome Sequencing Center for Infectious Disease"/>
            <person name="Wu L."/>
            <person name="Ma J."/>
        </authorList>
    </citation>
    <scope>NUCLEOTIDE SEQUENCE [LARGE SCALE GENOMIC DNA]</scope>
    <source>
        <strain evidence="7">JCM 31921</strain>
    </source>
</reference>
<evidence type="ECO:0000256" key="4">
    <source>
        <dbReference type="ARBA" id="ARBA00023136"/>
    </source>
</evidence>
<feature type="transmembrane region" description="Helical" evidence="5">
    <location>
        <begin position="61"/>
        <end position="82"/>
    </location>
</feature>
<keyword evidence="2 5" id="KW-0812">Transmembrane</keyword>
<keyword evidence="3 5" id="KW-1133">Transmembrane helix</keyword>
<evidence type="ECO:0000256" key="5">
    <source>
        <dbReference type="SAM" id="Phobius"/>
    </source>
</evidence>
<dbReference type="RefSeq" id="WP_344822869.1">
    <property type="nucleotide sequence ID" value="NZ_BAABEZ010000004.1"/>
</dbReference>
<comment type="caution">
    <text evidence="6">The sequence shown here is derived from an EMBL/GenBank/DDBJ whole genome shotgun (WGS) entry which is preliminary data.</text>
</comment>
<gene>
    <name evidence="6" type="ORF">GCM10023092_07690</name>
</gene>
<keyword evidence="4 5" id="KW-0472">Membrane</keyword>
<dbReference type="EMBL" id="BAABEZ010000004">
    <property type="protein sequence ID" value="GAA4450932.1"/>
    <property type="molecule type" value="Genomic_DNA"/>
</dbReference>
<evidence type="ECO:0008006" key="8">
    <source>
        <dbReference type="Google" id="ProtNLM"/>
    </source>
</evidence>
<accession>A0ABP8ML26</accession>
<organism evidence="6 7">
    <name type="scientific">Rurimicrobium arvi</name>
    <dbReference type="NCBI Taxonomy" id="2049916"/>
    <lineage>
        <taxon>Bacteria</taxon>
        <taxon>Pseudomonadati</taxon>
        <taxon>Bacteroidota</taxon>
        <taxon>Chitinophagia</taxon>
        <taxon>Chitinophagales</taxon>
        <taxon>Chitinophagaceae</taxon>
        <taxon>Rurimicrobium</taxon>
    </lineage>
</organism>
<protein>
    <recommendedName>
        <fullName evidence="8">CvpA family protein</fullName>
    </recommendedName>
</protein>